<dbReference type="AlphaFoldDB" id="A0A1H0KQ77"/>
<evidence type="ECO:0008006" key="3">
    <source>
        <dbReference type="Google" id="ProtNLM"/>
    </source>
</evidence>
<evidence type="ECO:0000313" key="2">
    <source>
        <dbReference type="Proteomes" id="UP000199691"/>
    </source>
</evidence>
<accession>A0A1H0KQ77</accession>
<proteinExistence type="predicted"/>
<protein>
    <recommendedName>
        <fullName evidence="3">DUF4242 domain-containing protein</fullName>
    </recommendedName>
</protein>
<gene>
    <name evidence="1" type="ORF">SAMN05421507_10325</name>
</gene>
<name>A0A1H0KQ77_9PSEU</name>
<sequence length="106" mass="11103">MTTEAAGQLFLVECYLPGAAADEVAAAMGAVVAASRGTAAFVCCLAIPGDDTYFCLFSDGTPDHLGRTFRRAGVPFERIVEATRVGPDVVEAAFARQGEQCATRRA</sequence>
<dbReference type="STRING" id="641025.SAMN05421507_10325"/>
<reference evidence="2" key="1">
    <citation type="submission" date="2016-10" db="EMBL/GenBank/DDBJ databases">
        <authorList>
            <person name="Varghese N."/>
            <person name="Submissions S."/>
        </authorList>
    </citation>
    <scope>NUCLEOTIDE SEQUENCE [LARGE SCALE GENOMIC DNA]</scope>
    <source>
        <strain evidence="2">CGMCC 4.6609</strain>
    </source>
</reference>
<organism evidence="1 2">
    <name type="scientific">Lentzea jiangxiensis</name>
    <dbReference type="NCBI Taxonomy" id="641025"/>
    <lineage>
        <taxon>Bacteria</taxon>
        <taxon>Bacillati</taxon>
        <taxon>Actinomycetota</taxon>
        <taxon>Actinomycetes</taxon>
        <taxon>Pseudonocardiales</taxon>
        <taxon>Pseudonocardiaceae</taxon>
        <taxon>Lentzea</taxon>
    </lineage>
</organism>
<evidence type="ECO:0000313" key="1">
    <source>
        <dbReference type="EMBL" id="SDO58015.1"/>
    </source>
</evidence>
<keyword evidence="2" id="KW-1185">Reference proteome</keyword>
<dbReference type="RefSeq" id="WP_090096803.1">
    <property type="nucleotide sequence ID" value="NZ_FNIX01000003.1"/>
</dbReference>
<dbReference type="OrthoDB" id="3693706at2"/>
<dbReference type="EMBL" id="FNIX01000003">
    <property type="protein sequence ID" value="SDO58015.1"/>
    <property type="molecule type" value="Genomic_DNA"/>
</dbReference>
<dbReference type="Proteomes" id="UP000199691">
    <property type="component" value="Unassembled WGS sequence"/>
</dbReference>